<feature type="region of interest" description="Disordered" evidence="1">
    <location>
        <begin position="1"/>
        <end position="35"/>
    </location>
</feature>
<comment type="caution">
    <text evidence="2">The sequence shown here is derived from an EMBL/GenBank/DDBJ whole genome shotgun (WGS) entry which is preliminary data.</text>
</comment>
<accession>A0A9P9WTR7</accession>
<dbReference type="EMBL" id="JAFIMR010000005">
    <property type="protein sequence ID" value="KAI1878974.1"/>
    <property type="molecule type" value="Genomic_DNA"/>
</dbReference>
<proteinExistence type="predicted"/>
<gene>
    <name evidence="2" type="ORF">JX265_003151</name>
</gene>
<reference evidence="2" key="1">
    <citation type="submission" date="2021-03" db="EMBL/GenBank/DDBJ databases">
        <title>Revisited historic fungal species revealed as producer of novel bioactive compounds through whole genome sequencing and comparative genomics.</title>
        <authorList>
            <person name="Vignolle G.A."/>
            <person name="Hochenegger N."/>
            <person name="Mach R.L."/>
            <person name="Mach-Aigner A.R."/>
            <person name="Javad Rahimi M."/>
            <person name="Salim K.A."/>
            <person name="Chan C.M."/>
            <person name="Lim L.B.L."/>
            <person name="Cai F."/>
            <person name="Druzhinina I.S."/>
            <person name="U'Ren J.M."/>
            <person name="Derntl C."/>
        </authorList>
    </citation>
    <scope>NUCLEOTIDE SEQUENCE</scope>
    <source>
        <strain evidence="2">TUCIM 5799</strain>
    </source>
</reference>
<name>A0A9P9WTR7_9PEZI</name>
<dbReference type="AlphaFoldDB" id="A0A9P9WTR7"/>
<feature type="compositionally biased region" description="Basic and acidic residues" evidence="1">
    <location>
        <begin position="10"/>
        <end position="26"/>
    </location>
</feature>
<protein>
    <submittedName>
        <fullName evidence="2">Uncharacterized protein</fullName>
    </submittedName>
</protein>
<organism evidence="2 3">
    <name type="scientific">Neoarthrinium moseri</name>
    <dbReference type="NCBI Taxonomy" id="1658444"/>
    <lineage>
        <taxon>Eukaryota</taxon>
        <taxon>Fungi</taxon>
        <taxon>Dikarya</taxon>
        <taxon>Ascomycota</taxon>
        <taxon>Pezizomycotina</taxon>
        <taxon>Sordariomycetes</taxon>
        <taxon>Xylariomycetidae</taxon>
        <taxon>Amphisphaeriales</taxon>
        <taxon>Apiosporaceae</taxon>
        <taxon>Neoarthrinium</taxon>
    </lineage>
</organism>
<sequence>MPARASTAKKSREADKDVLHNPVKDSKVRKRPMSKPQVNRLANWSWTHELPTEEQRVKNGRLPGRTLVNWSKPFILEKALLHLLYECDVQGIELPLDHVAHRLWPGATGEALRQRCERLRKEFVAAGHLVPPKIRRGQEVSPLVRGVVRANQEDPTDLKTTRDVLFTEPFVETPTYDDSAFTLAHNKSCRKKGDTPGVNQKLRHRFLNRMNANIDANGDEDDNFEDVGSDLERGIPPQHQPSRLSHGKAAIVQQSSEFENDMAFGTQYQLEDNAYIGTTDIGDAEFMPEDFADFADGEFDSSPDLVTQLDQRYYADPFFTPIQRSATGSNAAFIPPASNSTGPISPTEMIWSQPSMNHNDQAIFPSINQAPPADYLDRILLAQQSTQALLQHMPQNAGDKEHQRSNGAAHSTSDETDQNEANKAGTNDPEPFTSYGRFLNIPDVEYDDLFPDLGI</sequence>
<evidence type="ECO:0000313" key="3">
    <source>
        <dbReference type="Proteomes" id="UP000829685"/>
    </source>
</evidence>
<dbReference type="Proteomes" id="UP000829685">
    <property type="component" value="Unassembled WGS sequence"/>
</dbReference>
<keyword evidence="3" id="KW-1185">Reference proteome</keyword>
<evidence type="ECO:0000313" key="2">
    <source>
        <dbReference type="EMBL" id="KAI1878974.1"/>
    </source>
</evidence>
<feature type="region of interest" description="Disordered" evidence="1">
    <location>
        <begin position="395"/>
        <end position="437"/>
    </location>
</feature>
<evidence type="ECO:0000256" key="1">
    <source>
        <dbReference type="SAM" id="MobiDB-lite"/>
    </source>
</evidence>